<dbReference type="EMBL" id="CABFNS010000812">
    <property type="protein sequence ID" value="VUC29955.1"/>
    <property type="molecule type" value="Genomic_DNA"/>
</dbReference>
<reference evidence="2 3" key="1">
    <citation type="submission" date="2019-06" db="EMBL/GenBank/DDBJ databases">
        <authorList>
            <person name="Broberg M."/>
        </authorList>
    </citation>
    <scope>NUCLEOTIDE SEQUENCE [LARGE SCALE GENOMIC DNA]</scope>
</reference>
<dbReference type="Proteomes" id="UP000766486">
    <property type="component" value="Unassembled WGS sequence"/>
</dbReference>
<evidence type="ECO:0000313" key="3">
    <source>
        <dbReference type="Proteomes" id="UP000766486"/>
    </source>
</evidence>
<organism evidence="2 3">
    <name type="scientific">Bionectria ochroleuca</name>
    <name type="common">Gliocladium roseum</name>
    <dbReference type="NCBI Taxonomy" id="29856"/>
    <lineage>
        <taxon>Eukaryota</taxon>
        <taxon>Fungi</taxon>
        <taxon>Dikarya</taxon>
        <taxon>Ascomycota</taxon>
        <taxon>Pezizomycotina</taxon>
        <taxon>Sordariomycetes</taxon>
        <taxon>Hypocreomycetidae</taxon>
        <taxon>Hypocreales</taxon>
        <taxon>Bionectriaceae</taxon>
        <taxon>Clonostachys</taxon>
    </lineage>
</organism>
<keyword evidence="3" id="KW-1185">Reference proteome</keyword>
<proteinExistence type="predicted"/>
<gene>
    <name evidence="2" type="ORF">CLO192961_LOCUS273278</name>
</gene>
<evidence type="ECO:0000313" key="2">
    <source>
        <dbReference type="EMBL" id="VUC29955.1"/>
    </source>
</evidence>
<comment type="caution">
    <text evidence="2">The sequence shown here is derived from an EMBL/GenBank/DDBJ whole genome shotgun (WGS) entry which is preliminary data.</text>
</comment>
<feature type="region of interest" description="Disordered" evidence="1">
    <location>
        <begin position="1"/>
        <end position="31"/>
    </location>
</feature>
<feature type="compositionally biased region" description="Polar residues" evidence="1">
    <location>
        <begin position="7"/>
        <end position="17"/>
    </location>
</feature>
<evidence type="ECO:0000256" key="1">
    <source>
        <dbReference type="SAM" id="MobiDB-lite"/>
    </source>
</evidence>
<protein>
    <submittedName>
        <fullName evidence="2">Uncharacterized protein</fullName>
    </submittedName>
</protein>
<name>A0ABY6UFI5_BIOOC</name>
<sequence length="265" mass="29805">MFGQLKPNKSAQTQGKVTTEDEPPSYTPPRTHQVLWDFQCLESVRARQEGSPNEAKIGEFLPGKFGGGKINFIFTSNPASVKESWWEANVDISVKSLPESMRQGWSWSKNNIDRAGGQLIIKTSELPQYHQTTGWCCGRRYKLVDEGEDPQWEAVVWIYAKDLPSLSCVKVDRLIPDNVYLTWATNGNKRLAYTRDWAICPCFSLAHLNLYRARPALAGHNPAVEPLRRRVEVPRPAKFSLALTNGAREPDMEFALVSGNDGQPS</sequence>
<accession>A0ABY6UFI5</accession>